<keyword evidence="7" id="KW-0175">Coiled coil</keyword>
<organism evidence="10 11">
    <name type="scientific">Lichenicola cladoniae</name>
    <dbReference type="NCBI Taxonomy" id="1484109"/>
    <lineage>
        <taxon>Bacteria</taxon>
        <taxon>Pseudomonadati</taxon>
        <taxon>Pseudomonadota</taxon>
        <taxon>Alphaproteobacteria</taxon>
        <taxon>Acetobacterales</taxon>
        <taxon>Acetobacteraceae</taxon>
        <taxon>Lichenicola</taxon>
    </lineage>
</organism>
<evidence type="ECO:0000256" key="8">
    <source>
        <dbReference type="SAM" id="MobiDB-lite"/>
    </source>
</evidence>
<evidence type="ECO:0000256" key="6">
    <source>
        <dbReference type="ARBA" id="ARBA00023049"/>
    </source>
</evidence>
<reference evidence="10 11" key="1">
    <citation type="journal article" date="2014" name="World J. Microbiol. Biotechnol.">
        <title>Biodiversity and physiological characteristics of Antarctic and Arctic lichens-associated bacteria.</title>
        <authorList>
            <person name="Lee Y.M."/>
            <person name="Kim E.H."/>
            <person name="Lee H.K."/>
            <person name="Hong S.G."/>
        </authorList>
    </citation>
    <scope>NUCLEOTIDE SEQUENCE [LARGE SCALE GENOMIC DNA]</scope>
    <source>
        <strain evidence="10 11">PAMC 26569</strain>
    </source>
</reference>
<feature type="region of interest" description="Disordered" evidence="8">
    <location>
        <begin position="306"/>
        <end position="347"/>
    </location>
</feature>
<accession>A0A6M8HMN5</accession>
<evidence type="ECO:0000256" key="2">
    <source>
        <dbReference type="ARBA" id="ARBA00022670"/>
    </source>
</evidence>
<comment type="cofactor">
    <cofactor evidence="1">
        <name>Zn(2+)</name>
        <dbReference type="ChEBI" id="CHEBI:29105"/>
    </cofactor>
</comment>
<dbReference type="InterPro" id="IPR011055">
    <property type="entry name" value="Dup_hybrid_motif"/>
</dbReference>
<dbReference type="PANTHER" id="PTHR21666">
    <property type="entry name" value="PEPTIDASE-RELATED"/>
    <property type="match status" value="1"/>
</dbReference>
<dbReference type="AlphaFoldDB" id="A0A6M8HMN5"/>
<protein>
    <submittedName>
        <fullName evidence="10">Peptidoglycan DD-metalloendopeptidase family protein</fullName>
    </submittedName>
</protein>
<evidence type="ECO:0000256" key="1">
    <source>
        <dbReference type="ARBA" id="ARBA00001947"/>
    </source>
</evidence>
<dbReference type="Proteomes" id="UP000500767">
    <property type="component" value="Chromosome"/>
</dbReference>
<gene>
    <name evidence="10" type="ORF">HN018_05590</name>
</gene>
<dbReference type="CDD" id="cd12797">
    <property type="entry name" value="M23_peptidase"/>
    <property type="match status" value="1"/>
</dbReference>
<feature type="compositionally biased region" description="Basic and acidic residues" evidence="8">
    <location>
        <begin position="315"/>
        <end position="324"/>
    </location>
</feature>
<dbReference type="GO" id="GO:0004222">
    <property type="term" value="F:metalloendopeptidase activity"/>
    <property type="evidence" value="ECO:0007669"/>
    <property type="project" value="TreeGrafter"/>
</dbReference>
<keyword evidence="6" id="KW-0482">Metalloprotease</keyword>
<dbReference type="KEGG" id="lck:HN018_05590"/>
<keyword evidence="11" id="KW-1185">Reference proteome</keyword>
<feature type="coiled-coil region" evidence="7">
    <location>
        <begin position="218"/>
        <end position="252"/>
    </location>
</feature>
<dbReference type="EMBL" id="CP053708">
    <property type="protein sequence ID" value="QKE89587.1"/>
    <property type="molecule type" value="Genomic_DNA"/>
</dbReference>
<dbReference type="Pfam" id="PF01551">
    <property type="entry name" value="Peptidase_M23"/>
    <property type="match status" value="1"/>
</dbReference>
<evidence type="ECO:0000256" key="4">
    <source>
        <dbReference type="ARBA" id="ARBA00022801"/>
    </source>
</evidence>
<dbReference type="SUPFAM" id="SSF51261">
    <property type="entry name" value="Duplicated hybrid motif"/>
    <property type="match status" value="1"/>
</dbReference>
<evidence type="ECO:0000313" key="10">
    <source>
        <dbReference type="EMBL" id="QKE89587.1"/>
    </source>
</evidence>
<keyword evidence="4" id="KW-0378">Hydrolase</keyword>
<proteinExistence type="predicted"/>
<name>A0A6M8HMN5_9PROT</name>
<dbReference type="InterPro" id="IPR050570">
    <property type="entry name" value="Cell_wall_metabolism_enzyme"/>
</dbReference>
<keyword evidence="3" id="KW-0479">Metal-binding</keyword>
<evidence type="ECO:0000313" key="11">
    <source>
        <dbReference type="Proteomes" id="UP000500767"/>
    </source>
</evidence>
<evidence type="ECO:0000256" key="3">
    <source>
        <dbReference type="ARBA" id="ARBA00022723"/>
    </source>
</evidence>
<dbReference type="GO" id="GO:0046872">
    <property type="term" value="F:metal ion binding"/>
    <property type="evidence" value="ECO:0007669"/>
    <property type="project" value="UniProtKB-KW"/>
</dbReference>
<dbReference type="GO" id="GO:0006508">
    <property type="term" value="P:proteolysis"/>
    <property type="evidence" value="ECO:0007669"/>
    <property type="project" value="UniProtKB-KW"/>
</dbReference>
<feature type="compositionally biased region" description="Low complexity" evidence="8">
    <location>
        <begin position="325"/>
        <end position="340"/>
    </location>
</feature>
<keyword evidence="2" id="KW-0645">Protease</keyword>
<dbReference type="RefSeq" id="WP_171834579.1">
    <property type="nucleotide sequence ID" value="NZ_CP053708.1"/>
</dbReference>
<feature type="region of interest" description="Disordered" evidence="8">
    <location>
        <begin position="51"/>
        <end position="78"/>
    </location>
</feature>
<sequence length="474" mass="48939">MNNASGTGSPCLAARRPSPIDPGPAPVMRLRRILVAGMLVLVAPSMSVARPPDQRVHRHAAPQPASHHASRRDRSVEQRRLQAQRQALSAQRLAAKGLASQATARLAAARLRAEQDHAHATALSDATVAAASRVQDTERNAAAASDRIAALDGEADVARRALAADAAALAPLLPVIERLSLYPSETLLGAPVSPDDAMTGLMVLRGLGGELERRARVLRQEQARLTALGVQLDQEQARLSALQRHQAEQQVQVAAKAQAAQAVQLASSAAADRAARSAADAAAKAATLGDAVARIEAAEKTAQARFQQQAAQAEAARRPDDATEARASAASLAVPAGPGLQEQSAGATGSGASLVAGRVVHSFGDRTDGGKAAGITYAPPSLATVTAPCAGRVDFAGPFRSYGRMLILDCGHQYRFVLAGLDRLDVAIGQSLARGAAIGRMPAAGSAGASSGLYVQLRHGDATIDPSRFLQAGH</sequence>
<evidence type="ECO:0000256" key="5">
    <source>
        <dbReference type="ARBA" id="ARBA00022833"/>
    </source>
</evidence>
<evidence type="ECO:0000259" key="9">
    <source>
        <dbReference type="Pfam" id="PF01551"/>
    </source>
</evidence>
<feature type="region of interest" description="Disordered" evidence="8">
    <location>
        <begin position="1"/>
        <end position="24"/>
    </location>
</feature>
<dbReference type="InterPro" id="IPR016047">
    <property type="entry name" value="M23ase_b-sheet_dom"/>
</dbReference>
<feature type="domain" description="M23ase beta-sheet core" evidence="9">
    <location>
        <begin position="373"/>
        <end position="466"/>
    </location>
</feature>
<dbReference type="PANTHER" id="PTHR21666:SF288">
    <property type="entry name" value="CELL DIVISION PROTEIN YTFB"/>
    <property type="match status" value="1"/>
</dbReference>
<dbReference type="Gene3D" id="2.70.70.10">
    <property type="entry name" value="Glucose Permease (Domain IIA)"/>
    <property type="match status" value="1"/>
</dbReference>
<keyword evidence="5" id="KW-0862">Zinc</keyword>
<evidence type="ECO:0000256" key="7">
    <source>
        <dbReference type="SAM" id="Coils"/>
    </source>
</evidence>